<dbReference type="OrthoDB" id="2378177at2759"/>
<feature type="non-terminal residue" evidence="1">
    <location>
        <position position="1"/>
    </location>
</feature>
<protein>
    <submittedName>
        <fullName evidence="1">8248_t:CDS:1</fullName>
    </submittedName>
</protein>
<dbReference type="AlphaFoldDB" id="A0A9N8W3V0"/>
<reference evidence="1" key="1">
    <citation type="submission" date="2021-06" db="EMBL/GenBank/DDBJ databases">
        <authorList>
            <person name="Kallberg Y."/>
            <person name="Tangrot J."/>
            <person name="Rosling A."/>
        </authorList>
    </citation>
    <scope>NUCLEOTIDE SEQUENCE</scope>
    <source>
        <strain evidence="1">UK204</strain>
    </source>
</reference>
<dbReference type="EMBL" id="CAJVPQ010000378">
    <property type="protein sequence ID" value="CAG8476343.1"/>
    <property type="molecule type" value="Genomic_DNA"/>
</dbReference>
<keyword evidence="2" id="KW-1185">Reference proteome</keyword>
<comment type="caution">
    <text evidence="1">The sequence shown here is derived from an EMBL/GenBank/DDBJ whole genome shotgun (WGS) entry which is preliminary data.</text>
</comment>
<gene>
    <name evidence="1" type="ORF">FCALED_LOCUS2485</name>
</gene>
<evidence type="ECO:0000313" key="1">
    <source>
        <dbReference type="EMBL" id="CAG8476343.1"/>
    </source>
</evidence>
<dbReference type="Proteomes" id="UP000789570">
    <property type="component" value="Unassembled WGS sequence"/>
</dbReference>
<name>A0A9N8W3V0_9GLOM</name>
<sequence>MSKEFTSRHPNREQSTILIATKTIKRSGFEELLKKWTNQDIRISLIPDIYDSE</sequence>
<accession>A0A9N8W3V0</accession>
<evidence type="ECO:0000313" key="2">
    <source>
        <dbReference type="Proteomes" id="UP000789570"/>
    </source>
</evidence>
<proteinExistence type="predicted"/>
<organism evidence="1 2">
    <name type="scientific">Funneliformis caledonium</name>
    <dbReference type="NCBI Taxonomy" id="1117310"/>
    <lineage>
        <taxon>Eukaryota</taxon>
        <taxon>Fungi</taxon>
        <taxon>Fungi incertae sedis</taxon>
        <taxon>Mucoromycota</taxon>
        <taxon>Glomeromycotina</taxon>
        <taxon>Glomeromycetes</taxon>
        <taxon>Glomerales</taxon>
        <taxon>Glomeraceae</taxon>
        <taxon>Funneliformis</taxon>
    </lineage>
</organism>